<dbReference type="EMBL" id="JAWDGP010003248">
    <property type="protein sequence ID" value="KAK3776053.1"/>
    <property type="molecule type" value="Genomic_DNA"/>
</dbReference>
<dbReference type="InterPro" id="IPR018244">
    <property type="entry name" value="Allrgn_V5/Tpx1_CS"/>
</dbReference>
<dbReference type="PROSITE" id="PS01009">
    <property type="entry name" value="CRISP_1"/>
    <property type="match status" value="1"/>
</dbReference>
<dbReference type="SMART" id="SM00198">
    <property type="entry name" value="SCP"/>
    <property type="match status" value="1"/>
</dbReference>
<dbReference type="InterPro" id="IPR035940">
    <property type="entry name" value="CAP_sf"/>
</dbReference>
<dbReference type="PRINTS" id="PR00837">
    <property type="entry name" value="V5TPXLIKE"/>
</dbReference>
<proteinExistence type="predicted"/>
<name>A0AAE1DNM3_9GAST</name>
<keyword evidence="1" id="KW-0812">Transmembrane</keyword>
<dbReference type="Gene3D" id="3.40.33.10">
    <property type="entry name" value="CAP"/>
    <property type="match status" value="1"/>
</dbReference>
<accession>A0AAE1DNM3</accession>
<sequence>MSLTISCVRYILLVGCYGVLCSGEDIVTYTEAGVMVERRDTDGQHRRVKREVNRDMSGFNHEEKLAILRKHNQLRRTQLASDMMYLEWDDRLADSAQEWVDLCDFRRSNDRQGLAGYPYVGENMYGDTHKFDPAAVVQYWFDEINYYNYKTRGCTDVCGHYTQVVWATSRAIGCGVKYCPVLKGFDGATQGYQVACHYGPGGNYAGEKPFYVGEPCSKCPLKFGYCVKGLCSLRPKIGANGGNMFQIDTLVLTVYVAIVGFMLLSSR</sequence>
<organism evidence="4 5">
    <name type="scientific">Elysia crispata</name>
    <name type="common">lettuce slug</name>
    <dbReference type="NCBI Taxonomy" id="231223"/>
    <lineage>
        <taxon>Eukaryota</taxon>
        <taxon>Metazoa</taxon>
        <taxon>Spiralia</taxon>
        <taxon>Lophotrochozoa</taxon>
        <taxon>Mollusca</taxon>
        <taxon>Gastropoda</taxon>
        <taxon>Heterobranchia</taxon>
        <taxon>Euthyneura</taxon>
        <taxon>Panpulmonata</taxon>
        <taxon>Sacoglossa</taxon>
        <taxon>Placobranchoidea</taxon>
        <taxon>Plakobranchidae</taxon>
        <taxon>Elysia</taxon>
    </lineage>
</organism>
<dbReference type="Proteomes" id="UP001283361">
    <property type="component" value="Unassembled WGS sequence"/>
</dbReference>
<feature type="transmembrane region" description="Helical" evidence="1">
    <location>
        <begin position="244"/>
        <end position="264"/>
    </location>
</feature>
<feature type="chain" id="PRO_5042104708" description="SCP domain-containing protein" evidence="2">
    <location>
        <begin position="24"/>
        <end position="267"/>
    </location>
</feature>
<dbReference type="InterPro" id="IPR014044">
    <property type="entry name" value="CAP_dom"/>
</dbReference>
<gene>
    <name evidence="4" type="ORF">RRG08_046720</name>
</gene>
<comment type="caution">
    <text evidence="4">The sequence shown here is derived from an EMBL/GenBank/DDBJ whole genome shotgun (WGS) entry which is preliminary data.</text>
</comment>
<keyword evidence="1" id="KW-1133">Transmembrane helix</keyword>
<evidence type="ECO:0000313" key="4">
    <source>
        <dbReference type="EMBL" id="KAK3776053.1"/>
    </source>
</evidence>
<evidence type="ECO:0000313" key="5">
    <source>
        <dbReference type="Proteomes" id="UP001283361"/>
    </source>
</evidence>
<dbReference type="PANTHER" id="PTHR10334">
    <property type="entry name" value="CYSTEINE-RICH SECRETORY PROTEIN-RELATED"/>
    <property type="match status" value="1"/>
</dbReference>
<dbReference type="InterPro" id="IPR001283">
    <property type="entry name" value="CRISP-related"/>
</dbReference>
<evidence type="ECO:0000256" key="2">
    <source>
        <dbReference type="SAM" id="SignalP"/>
    </source>
</evidence>
<feature type="domain" description="SCP" evidence="3">
    <location>
        <begin position="62"/>
        <end position="206"/>
    </location>
</feature>
<dbReference type="Pfam" id="PF00188">
    <property type="entry name" value="CAP"/>
    <property type="match status" value="1"/>
</dbReference>
<protein>
    <recommendedName>
        <fullName evidence="3">SCP domain-containing protein</fullName>
    </recommendedName>
</protein>
<feature type="signal peptide" evidence="2">
    <location>
        <begin position="1"/>
        <end position="23"/>
    </location>
</feature>
<dbReference type="AlphaFoldDB" id="A0AAE1DNM3"/>
<dbReference type="SUPFAM" id="SSF55797">
    <property type="entry name" value="PR-1-like"/>
    <property type="match status" value="1"/>
</dbReference>
<evidence type="ECO:0000259" key="3">
    <source>
        <dbReference type="SMART" id="SM00198"/>
    </source>
</evidence>
<keyword evidence="1" id="KW-0472">Membrane</keyword>
<keyword evidence="2" id="KW-0732">Signal</keyword>
<evidence type="ECO:0000256" key="1">
    <source>
        <dbReference type="SAM" id="Phobius"/>
    </source>
</evidence>
<reference evidence="4" key="1">
    <citation type="journal article" date="2023" name="G3 (Bethesda)">
        <title>A reference genome for the long-term kleptoplast-retaining sea slug Elysia crispata morphotype clarki.</title>
        <authorList>
            <person name="Eastman K.E."/>
            <person name="Pendleton A.L."/>
            <person name="Shaikh M.A."/>
            <person name="Suttiyut T."/>
            <person name="Ogas R."/>
            <person name="Tomko P."/>
            <person name="Gavelis G."/>
            <person name="Widhalm J.R."/>
            <person name="Wisecaver J.H."/>
        </authorList>
    </citation>
    <scope>NUCLEOTIDE SEQUENCE</scope>
    <source>
        <strain evidence="4">ECLA1</strain>
    </source>
</reference>
<keyword evidence="5" id="KW-1185">Reference proteome</keyword>
<dbReference type="GO" id="GO:0005576">
    <property type="term" value="C:extracellular region"/>
    <property type="evidence" value="ECO:0007669"/>
    <property type="project" value="InterPro"/>
</dbReference>